<gene>
    <name evidence="1" type="ORF">SDC9_148491</name>
</gene>
<dbReference type="EMBL" id="VSSQ01047303">
    <property type="protein sequence ID" value="MPN01285.1"/>
    <property type="molecule type" value="Genomic_DNA"/>
</dbReference>
<accession>A0A645EGZ2</accession>
<sequence>MKVVNVKMCSICLDIRTGGIDVLPVVSSHVETVVKLSR</sequence>
<organism evidence="1">
    <name type="scientific">bioreactor metagenome</name>
    <dbReference type="NCBI Taxonomy" id="1076179"/>
    <lineage>
        <taxon>unclassified sequences</taxon>
        <taxon>metagenomes</taxon>
        <taxon>ecological metagenomes</taxon>
    </lineage>
</organism>
<protein>
    <submittedName>
        <fullName evidence="1">Uncharacterized protein</fullName>
    </submittedName>
</protein>
<name>A0A645EGZ2_9ZZZZ</name>
<evidence type="ECO:0000313" key="1">
    <source>
        <dbReference type="EMBL" id="MPN01285.1"/>
    </source>
</evidence>
<dbReference type="AlphaFoldDB" id="A0A645EGZ2"/>
<reference evidence="1" key="1">
    <citation type="submission" date="2019-08" db="EMBL/GenBank/DDBJ databases">
        <authorList>
            <person name="Kucharzyk K."/>
            <person name="Murdoch R.W."/>
            <person name="Higgins S."/>
            <person name="Loffler F."/>
        </authorList>
    </citation>
    <scope>NUCLEOTIDE SEQUENCE</scope>
</reference>
<comment type="caution">
    <text evidence="1">The sequence shown here is derived from an EMBL/GenBank/DDBJ whole genome shotgun (WGS) entry which is preliminary data.</text>
</comment>
<proteinExistence type="predicted"/>